<reference evidence="3" key="4">
    <citation type="journal article" date="2001" name="Nature">
        <title>Functional annotation of a full-length mouse cDNA collection.</title>
        <authorList>
            <consortium name="The RIKEN Genome Exploration Research Group Phase II Team and the FANTOM Consortium"/>
        </authorList>
    </citation>
    <scope>NUCLEOTIDE SEQUENCE</scope>
    <source>
        <strain evidence="3">C57BL/6J</strain>
        <tissue evidence="3">Cerebellum</tissue>
    </source>
</reference>
<name>Q8BV19_MOUSE</name>
<feature type="domain" description="Retroviral nucleocapsid Gag protein p24 C-terminal" evidence="2">
    <location>
        <begin position="150"/>
        <end position="209"/>
    </location>
</feature>
<dbReference type="InterPro" id="IPR008919">
    <property type="entry name" value="Retrov_capsid_N"/>
</dbReference>
<feature type="region of interest" description="Disordered" evidence="1">
    <location>
        <begin position="242"/>
        <end position="262"/>
    </location>
</feature>
<dbReference type="InterPro" id="IPR008916">
    <property type="entry name" value="Retrov_capsid_C"/>
</dbReference>
<dbReference type="SUPFAM" id="SSF47943">
    <property type="entry name" value="Retrovirus capsid protein, N-terminal core domain"/>
    <property type="match status" value="1"/>
</dbReference>
<reference evidence="3" key="8">
    <citation type="journal article" date="2005" name="Science">
        <title>Antisense Transcription in the Mammalian Transcriptome.</title>
        <authorList>
            <consortium name="RIKEN Genome Exploration Research Group and Genome Science Group (Genome Network Project Core Group) and the FANTOM Consortium"/>
        </authorList>
    </citation>
    <scope>NUCLEOTIDE SEQUENCE</scope>
    <source>
        <strain evidence="3">C57BL/6J</strain>
        <tissue evidence="3">Cerebellum</tissue>
    </source>
</reference>
<dbReference type="Gene3D" id="1.10.375.10">
    <property type="entry name" value="Human Immunodeficiency Virus Type 1 Capsid Protein"/>
    <property type="match status" value="1"/>
</dbReference>
<dbReference type="AlphaFoldDB" id="Q8BV19"/>
<dbReference type="Gene3D" id="1.10.1200.30">
    <property type="match status" value="1"/>
</dbReference>
<proteinExistence type="evidence at transcript level"/>
<reference evidence="3" key="2">
    <citation type="journal article" date="2000" name="Genome Res.">
        <title>Normalization and subtraction of cap-trapper-selected cDNAs to prepare full-length cDNA libraries for rapid discovery of new genes.</title>
        <authorList>
            <person name="Carninci P."/>
            <person name="Shibata Y."/>
            <person name="Hayatsu N."/>
            <person name="Sugahara Y."/>
            <person name="Shibata K."/>
            <person name="Itoh M."/>
            <person name="Konno H."/>
            <person name="Okazaki Y."/>
            <person name="Muramatsu M."/>
            <person name="Hayashizaki Y."/>
        </authorList>
    </citation>
    <scope>NUCLEOTIDE SEQUENCE</scope>
    <source>
        <strain evidence="3">C57BL/6J</strain>
        <tissue evidence="3">Cerebellum</tissue>
    </source>
</reference>
<dbReference type="PANTHER" id="PTHR40389">
    <property type="entry name" value="ENDOGENOUS RETROVIRUS GROUP K MEMBER 24 GAG POLYPROTEIN-RELATED"/>
    <property type="match status" value="1"/>
</dbReference>
<dbReference type="Pfam" id="PF19317">
    <property type="entry name" value="Gag_p24_C"/>
    <property type="match status" value="1"/>
</dbReference>
<reference evidence="3" key="6">
    <citation type="submission" date="2002-04" db="EMBL/GenBank/DDBJ databases">
        <authorList>
            <person name="Adachi J."/>
            <person name="Aizawa K."/>
            <person name="Akimura T."/>
            <person name="Arakawa T."/>
            <person name="Bono H."/>
            <person name="Carninci P."/>
            <person name="Fukuda S."/>
            <person name="Furuno M."/>
            <person name="Hanagaki T."/>
            <person name="Hara A."/>
            <person name="Hashizume W."/>
            <person name="Hayashida K."/>
            <person name="Hayatsu N."/>
            <person name="Hiramoto K."/>
            <person name="Hiraoka T."/>
            <person name="Hirozane T."/>
            <person name="Hori F."/>
            <person name="Imotani K."/>
            <person name="Ishii Y."/>
            <person name="Itoh M."/>
            <person name="Kagawa I."/>
            <person name="Kasukawa T."/>
            <person name="Katoh H."/>
            <person name="Kawai J."/>
            <person name="Kojima Y."/>
            <person name="Kondo S."/>
            <person name="Konno H."/>
            <person name="Kouda M."/>
            <person name="Koya S."/>
            <person name="Kurihara C."/>
            <person name="Matsuyama T."/>
            <person name="Miyazaki A."/>
            <person name="Murata M."/>
            <person name="Nakamura M."/>
            <person name="Nishi K."/>
            <person name="Nomura K."/>
            <person name="Numazaki R."/>
            <person name="Ohno M."/>
            <person name="Ohsato N."/>
            <person name="Okazaki Y."/>
            <person name="Saito R."/>
            <person name="Saitoh H."/>
            <person name="Sakai C."/>
            <person name="Sakai K."/>
            <person name="Sakazume N."/>
            <person name="Sano H."/>
            <person name="Sasaki D."/>
            <person name="Shibata K."/>
            <person name="Shinagawa A."/>
            <person name="Shiraki T."/>
            <person name="Sogabe Y."/>
            <person name="Tagami M."/>
            <person name="Tagawa A."/>
            <person name="Takahashi F."/>
            <person name="Takaku-Akahira S."/>
            <person name="Takeda Y."/>
            <person name="Tanaka T."/>
            <person name="Tomaru A."/>
            <person name="Toya T."/>
            <person name="Yasunishi A."/>
            <person name="Muramatsu M."/>
            <person name="Hayashizaki Y."/>
        </authorList>
    </citation>
    <scope>NUCLEOTIDE SEQUENCE</scope>
    <source>
        <strain evidence="3">C57BL/6J</strain>
        <tissue evidence="3">Cerebellum</tissue>
    </source>
</reference>
<dbReference type="InterPro" id="IPR045345">
    <property type="entry name" value="Gag_p24_C"/>
</dbReference>
<evidence type="ECO:0000256" key="1">
    <source>
        <dbReference type="SAM" id="MobiDB-lite"/>
    </source>
</evidence>
<dbReference type="GO" id="GO:0016032">
    <property type="term" value="P:viral process"/>
    <property type="evidence" value="ECO:0007669"/>
    <property type="project" value="InterPro"/>
</dbReference>
<reference evidence="3" key="7">
    <citation type="journal article" date="2005" name="Science">
        <title>The Transcriptional Landscape of the Mammalian Genome.</title>
        <authorList>
            <consortium name="The FANTOM Consortium"/>
            <consortium name="Riken Genome Exploration Research Group and Genome Science Group (Genome Network Project Core Group)"/>
        </authorList>
    </citation>
    <scope>NUCLEOTIDE SEQUENCE</scope>
    <source>
        <strain evidence="3">C57BL/6J</strain>
        <tissue evidence="3">Cerebellum</tissue>
    </source>
</reference>
<reference evidence="3" key="5">
    <citation type="journal article" date="2002" name="Nature">
        <title>Analysis of the mouse transcriptome based on functional annotation of 60,770 full-length cDNAs.</title>
        <authorList>
            <consortium name="The FANTOM Consortium and the RIKEN Genome Exploration Research Group Phase I and II Team"/>
        </authorList>
    </citation>
    <scope>NUCLEOTIDE SEQUENCE</scope>
    <source>
        <strain evidence="3">C57BL/6J</strain>
        <tissue evidence="3">Cerebellum</tissue>
    </source>
</reference>
<dbReference type="EMBL" id="AK081116">
    <property type="protein sequence ID" value="BAC38137.1"/>
    <property type="molecule type" value="mRNA"/>
</dbReference>
<evidence type="ECO:0000259" key="2">
    <source>
        <dbReference type="Pfam" id="PF19317"/>
    </source>
</evidence>
<reference evidence="3" key="3">
    <citation type="journal article" date="2000" name="Genome Res.">
        <title>RIKEN integrated sequence analysis (RISA) system--384-format sequencing pipeline with 384 multicapillary sequencer.</title>
        <authorList>
            <person name="Shibata K."/>
            <person name="Itoh M."/>
            <person name="Aizawa K."/>
            <person name="Nagaoka S."/>
            <person name="Sasaki N."/>
            <person name="Carninci P."/>
            <person name="Konno H."/>
            <person name="Akiyama J."/>
            <person name="Nishi K."/>
            <person name="Kitsunai T."/>
            <person name="Tashiro H."/>
            <person name="Itoh M."/>
            <person name="Sumi N."/>
            <person name="Ishii Y."/>
            <person name="Nakamura S."/>
            <person name="Hazama M."/>
            <person name="Nishine T."/>
            <person name="Harada A."/>
            <person name="Yamamoto R."/>
            <person name="Matsumoto H."/>
            <person name="Sakaguchi S."/>
            <person name="Ikegami T."/>
            <person name="Kashiwagi K."/>
            <person name="Fujiwake S."/>
            <person name="Inoue K."/>
            <person name="Togawa Y."/>
            <person name="Izawa M."/>
            <person name="Ohara E."/>
            <person name="Watahiki M."/>
            <person name="Yoneda Y."/>
            <person name="Ishikawa T."/>
            <person name="Ozawa K."/>
            <person name="Tanaka T."/>
            <person name="Matsuura S."/>
            <person name="Kawai J."/>
            <person name="Okazaki Y."/>
            <person name="Muramatsu M."/>
            <person name="Inoue Y."/>
            <person name="Kira A."/>
            <person name="Hayashizaki Y."/>
        </authorList>
    </citation>
    <scope>NUCLEOTIDE SEQUENCE</scope>
    <source>
        <strain evidence="3">C57BL/6J</strain>
        <tissue evidence="3">Cerebellum</tissue>
    </source>
</reference>
<dbReference type="PANTHER" id="PTHR40389:SF3">
    <property type="entry name" value="IGE-BINDING PROTEIN"/>
    <property type="match status" value="1"/>
</dbReference>
<accession>Q8BV19</accession>
<reference evidence="3" key="1">
    <citation type="journal article" date="1999" name="Methods Enzymol.">
        <title>High-efficiency full-length cDNA cloning.</title>
        <authorList>
            <person name="Carninci P."/>
            <person name="Hayashizaki Y."/>
        </authorList>
    </citation>
    <scope>NUCLEOTIDE SEQUENCE</scope>
    <source>
        <strain evidence="3">C57BL/6J</strain>
        <tissue evidence="3">Cerebellum</tissue>
    </source>
</reference>
<dbReference type="Pfam" id="PF00607">
    <property type="entry name" value="Gag_p24"/>
    <property type="match status" value="1"/>
</dbReference>
<evidence type="ECO:0000313" key="3">
    <source>
        <dbReference type="EMBL" id="BAC38137.1"/>
    </source>
</evidence>
<dbReference type="SUPFAM" id="SSF47353">
    <property type="entry name" value="Retrovirus capsid dimerization domain-like"/>
    <property type="match status" value="1"/>
</dbReference>
<protein>
    <recommendedName>
        <fullName evidence="2">Retroviral nucleocapsid Gag protein p24 C-terminal domain-containing protein</fullName>
    </recommendedName>
</protein>
<sequence>MCLPFAGAFPVFQDQQGQRYHEPLDWKVVQRLKESVSTYGVQAAFTVTQLESLQRYCMISFDWQNLCKAVLLGGGYLTWKTAYIEHAIEQAVANAAPGLPNAAWNINMLMGQGNFANSQTGYPIQVYEQINNCALRAWKMLSGTGDLGASLSKVIQVPNEKFADFLARLVETSGRVFPDVDAAMPLVKQLAYEQVIKPCRDAIHPYRSKPLDVWLKVCRDVVDTPLTNQGLAAAIVQAQRQTPRQGGRQGGCFSCGQPGHFK</sequence>
<organism evidence="3">
    <name type="scientific">Mus musculus</name>
    <name type="common">Mouse</name>
    <dbReference type="NCBI Taxonomy" id="10090"/>
    <lineage>
        <taxon>Eukaryota</taxon>
        <taxon>Metazoa</taxon>
        <taxon>Chordata</taxon>
        <taxon>Craniata</taxon>
        <taxon>Vertebrata</taxon>
        <taxon>Euteleostomi</taxon>
        <taxon>Mammalia</taxon>
        <taxon>Eutheria</taxon>
        <taxon>Euarchontoglires</taxon>
        <taxon>Glires</taxon>
        <taxon>Rodentia</taxon>
        <taxon>Myomorpha</taxon>
        <taxon>Muroidea</taxon>
        <taxon>Muridae</taxon>
        <taxon>Murinae</taxon>
        <taxon>Mus</taxon>
        <taxon>Mus</taxon>
    </lineage>
</organism>
<dbReference type="InterPro" id="IPR050195">
    <property type="entry name" value="Primate_lentivir_Gag_pol-like"/>
</dbReference>